<proteinExistence type="predicted"/>
<sequence length="177" mass="20043">MQLKELATKPHAQNSKPKIRLAFVVPPIRDVTRPNKDVEVGVHKLSREGITTLIVTQLLPHVIQGRIITGNGIAADPVWIPRMFFTPSDTKFPFRMCRRQFPATLAFAMTINKSQGQTLQNVGLFLPRPVFSHGQLYIALSRVKSRSGLKILIRDRQGKLQTKTMNVVYKQVFQNIS</sequence>
<evidence type="ECO:0000313" key="1">
    <source>
        <dbReference type="EnsemblPlants" id="Bo4g085080.1"/>
    </source>
</evidence>
<dbReference type="PANTHER" id="PTHR23274">
    <property type="entry name" value="DNA HELICASE-RELATED"/>
    <property type="match status" value="1"/>
</dbReference>
<dbReference type="Proteomes" id="UP000032141">
    <property type="component" value="Chromosome C4"/>
</dbReference>
<dbReference type="OMA" id="ADPVWIP"/>
<dbReference type="PANTHER" id="PTHR23274:SF48">
    <property type="entry name" value="ATP-DEPENDENT DNA HELICASE"/>
    <property type="match status" value="1"/>
</dbReference>
<dbReference type="Gramene" id="Bo4g085080.1">
    <property type="protein sequence ID" value="Bo4g085080.1"/>
    <property type="gene ID" value="Bo4g085080"/>
</dbReference>
<dbReference type="InterPro" id="IPR027417">
    <property type="entry name" value="P-loop_NTPase"/>
</dbReference>
<reference evidence="1 2" key="1">
    <citation type="journal article" date="2014" name="Genome Biol.">
        <title>Transcriptome and methylome profiling reveals relics of genome dominance in the mesopolyploid Brassica oleracea.</title>
        <authorList>
            <person name="Parkin I.A."/>
            <person name="Koh C."/>
            <person name="Tang H."/>
            <person name="Robinson S.J."/>
            <person name="Kagale S."/>
            <person name="Clarke W.E."/>
            <person name="Town C.D."/>
            <person name="Nixon J."/>
            <person name="Krishnakumar V."/>
            <person name="Bidwell S.L."/>
            <person name="Denoeud F."/>
            <person name="Belcram H."/>
            <person name="Links M.G."/>
            <person name="Just J."/>
            <person name="Clarke C."/>
            <person name="Bender T."/>
            <person name="Huebert T."/>
            <person name="Mason A.S."/>
            <person name="Pires J.C."/>
            <person name="Barker G."/>
            <person name="Moore J."/>
            <person name="Walley P.G."/>
            <person name="Manoli S."/>
            <person name="Batley J."/>
            <person name="Edwards D."/>
            <person name="Nelson M.N."/>
            <person name="Wang X."/>
            <person name="Paterson A.H."/>
            <person name="King G."/>
            <person name="Bancroft I."/>
            <person name="Chalhoub B."/>
            <person name="Sharpe A.G."/>
        </authorList>
    </citation>
    <scope>NUCLEOTIDE SEQUENCE</scope>
    <source>
        <strain evidence="1 2">cv. TO1000</strain>
    </source>
</reference>
<protein>
    <recommendedName>
        <fullName evidence="3">ATP-dependent DNA helicase</fullName>
    </recommendedName>
</protein>
<dbReference type="eggNOG" id="KOG0987">
    <property type="taxonomic scope" value="Eukaryota"/>
</dbReference>
<dbReference type="CDD" id="cd18809">
    <property type="entry name" value="SF1_C_RecD"/>
    <property type="match status" value="1"/>
</dbReference>
<name>A0A0D3BV73_BRAOL</name>
<dbReference type="AlphaFoldDB" id="A0A0D3BV73"/>
<evidence type="ECO:0000313" key="2">
    <source>
        <dbReference type="Proteomes" id="UP000032141"/>
    </source>
</evidence>
<evidence type="ECO:0008006" key="3">
    <source>
        <dbReference type="Google" id="ProtNLM"/>
    </source>
</evidence>
<dbReference type="FunFam" id="3.40.50.300:FF:002884">
    <property type="entry name" value="ATP-dependent DNA helicase"/>
    <property type="match status" value="1"/>
</dbReference>
<dbReference type="Gene3D" id="3.40.50.300">
    <property type="entry name" value="P-loop containing nucleotide triphosphate hydrolases"/>
    <property type="match status" value="1"/>
</dbReference>
<accession>A0A0D3BV73</accession>
<organism evidence="1 2">
    <name type="scientific">Brassica oleracea var. oleracea</name>
    <dbReference type="NCBI Taxonomy" id="109376"/>
    <lineage>
        <taxon>Eukaryota</taxon>
        <taxon>Viridiplantae</taxon>
        <taxon>Streptophyta</taxon>
        <taxon>Embryophyta</taxon>
        <taxon>Tracheophyta</taxon>
        <taxon>Spermatophyta</taxon>
        <taxon>Magnoliopsida</taxon>
        <taxon>eudicotyledons</taxon>
        <taxon>Gunneridae</taxon>
        <taxon>Pentapetalae</taxon>
        <taxon>rosids</taxon>
        <taxon>malvids</taxon>
        <taxon>Brassicales</taxon>
        <taxon>Brassicaceae</taxon>
        <taxon>Brassiceae</taxon>
        <taxon>Brassica</taxon>
    </lineage>
</organism>
<dbReference type="GO" id="GO:0006260">
    <property type="term" value="P:DNA replication"/>
    <property type="evidence" value="ECO:0007669"/>
    <property type="project" value="TreeGrafter"/>
</dbReference>
<dbReference type="GO" id="GO:0005657">
    <property type="term" value="C:replication fork"/>
    <property type="evidence" value="ECO:0007669"/>
    <property type="project" value="TreeGrafter"/>
</dbReference>
<dbReference type="HOGENOM" id="CLU_1519942_0_0_1"/>
<keyword evidence="2" id="KW-1185">Reference proteome</keyword>
<reference evidence="1" key="2">
    <citation type="submission" date="2015-03" db="UniProtKB">
        <authorList>
            <consortium name="EnsemblPlants"/>
        </authorList>
    </citation>
    <scope>IDENTIFICATION</scope>
</reference>
<dbReference type="EnsemblPlants" id="Bo4g085080.1">
    <property type="protein sequence ID" value="Bo4g085080.1"/>
    <property type="gene ID" value="Bo4g085080"/>
</dbReference>
<dbReference type="SUPFAM" id="SSF52540">
    <property type="entry name" value="P-loop containing nucleoside triphosphate hydrolases"/>
    <property type="match status" value="1"/>
</dbReference>